<evidence type="ECO:0000256" key="2">
    <source>
        <dbReference type="ARBA" id="ARBA00023002"/>
    </source>
</evidence>
<dbReference type="OrthoDB" id="1888931at2759"/>
<organism evidence="3 4">
    <name type="scientific">Polarella glacialis</name>
    <name type="common">Dinoflagellate</name>
    <dbReference type="NCBI Taxonomy" id="89957"/>
    <lineage>
        <taxon>Eukaryota</taxon>
        <taxon>Sar</taxon>
        <taxon>Alveolata</taxon>
        <taxon>Dinophyceae</taxon>
        <taxon>Suessiales</taxon>
        <taxon>Suessiaceae</taxon>
        <taxon>Polarella</taxon>
    </lineage>
</organism>
<dbReference type="PANTHER" id="PTHR44196">
    <property type="entry name" value="DEHYDROGENASE/REDUCTASE SDR FAMILY MEMBER 7B"/>
    <property type="match status" value="1"/>
</dbReference>
<accession>A0A813ERH9</accession>
<evidence type="ECO:0000313" key="4">
    <source>
        <dbReference type="Proteomes" id="UP000654075"/>
    </source>
</evidence>
<dbReference type="InterPro" id="IPR036291">
    <property type="entry name" value="NAD(P)-bd_dom_sf"/>
</dbReference>
<protein>
    <recommendedName>
        <fullName evidence="5">SDR family NAD(P)-dependent oxidoreductase</fullName>
    </recommendedName>
</protein>
<name>A0A813ERH9_POLGL</name>
<dbReference type="PANTHER" id="PTHR44196:SF1">
    <property type="entry name" value="DEHYDROGENASE_REDUCTASE SDR FAMILY MEMBER 7B"/>
    <property type="match status" value="1"/>
</dbReference>
<comment type="caution">
    <text evidence="3">The sequence shown here is derived from an EMBL/GenBank/DDBJ whole genome shotgun (WGS) entry which is preliminary data.</text>
</comment>
<dbReference type="Gene3D" id="3.40.50.720">
    <property type="entry name" value="NAD(P)-binding Rossmann-like Domain"/>
    <property type="match status" value="1"/>
</dbReference>
<evidence type="ECO:0000256" key="1">
    <source>
        <dbReference type="ARBA" id="ARBA00006484"/>
    </source>
</evidence>
<proteinExistence type="inferred from homology"/>
<dbReference type="GO" id="GO:0016491">
    <property type="term" value="F:oxidoreductase activity"/>
    <property type="evidence" value="ECO:0007669"/>
    <property type="project" value="UniProtKB-KW"/>
</dbReference>
<dbReference type="AlphaFoldDB" id="A0A813ERH9"/>
<dbReference type="GO" id="GO:0016020">
    <property type="term" value="C:membrane"/>
    <property type="evidence" value="ECO:0007669"/>
    <property type="project" value="TreeGrafter"/>
</dbReference>
<keyword evidence="4" id="KW-1185">Reference proteome</keyword>
<reference evidence="3" key="1">
    <citation type="submission" date="2021-02" db="EMBL/GenBank/DDBJ databases">
        <authorList>
            <person name="Dougan E. K."/>
            <person name="Rhodes N."/>
            <person name="Thang M."/>
            <person name="Chan C."/>
        </authorList>
    </citation>
    <scope>NUCLEOTIDE SEQUENCE</scope>
</reference>
<keyword evidence="2" id="KW-0560">Oxidoreductase</keyword>
<dbReference type="Proteomes" id="UP000654075">
    <property type="component" value="Unassembled WGS sequence"/>
</dbReference>
<gene>
    <name evidence="3" type="ORF">PGLA1383_LOCUS20509</name>
</gene>
<feature type="non-terminal residue" evidence="3">
    <location>
        <position position="71"/>
    </location>
</feature>
<dbReference type="EMBL" id="CAJNNV010014051">
    <property type="protein sequence ID" value="CAE8602256.1"/>
    <property type="molecule type" value="Genomic_DNA"/>
</dbReference>
<evidence type="ECO:0000313" key="3">
    <source>
        <dbReference type="EMBL" id="CAE8602256.1"/>
    </source>
</evidence>
<feature type="non-terminal residue" evidence="3">
    <location>
        <position position="1"/>
    </location>
</feature>
<evidence type="ECO:0008006" key="5">
    <source>
        <dbReference type="Google" id="ProtNLM"/>
    </source>
</evidence>
<sequence>AMLAGKTAVITGAGKGIGRAVALAYAKEAASLVLAARSKADLDALAAECALLGPGTFKAFPVDLSEAKGVE</sequence>
<comment type="similarity">
    <text evidence="1">Belongs to the short-chain dehydrogenases/reductases (SDR) family.</text>
</comment>
<dbReference type="SUPFAM" id="SSF51735">
    <property type="entry name" value="NAD(P)-binding Rossmann-fold domains"/>
    <property type="match status" value="1"/>
</dbReference>
<dbReference type="InterPro" id="IPR002347">
    <property type="entry name" value="SDR_fam"/>
</dbReference>
<dbReference type="Pfam" id="PF00106">
    <property type="entry name" value="adh_short"/>
    <property type="match status" value="1"/>
</dbReference>